<dbReference type="InterPro" id="IPR041588">
    <property type="entry name" value="Integrase_H2C2"/>
</dbReference>
<evidence type="ECO:0000256" key="1">
    <source>
        <dbReference type="ARBA" id="ARBA00012493"/>
    </source>
</evidence>
<evidence type="ECO:0000256" key="10">
    <source>
        <dbReference type="ARBA" id="ARBA00023268"/>
    </source>
</evidence>
<dbReference type="SUPFAM" id="SSF50630">
    <property type="entry name" value="Acid proteases"/>
    <property type="match status" value="1"/>
</dbReference>
<feature type="domain" description="CCHC-type" evidence="13">
    <location>
        <begin position="297"/>
        <end position="312"/>
    </location>
</feature>
<dbReference type="Gene3D" id="4.10.60.10">
    <property type="entry name" value="Zinc finger, CCHC-type"/>
    <property type="match status" value="1"/>
</dbReference>
<dbReference type="EMBL" id="JBEUOH010000003">
    <property type="protein sequence ID" value="KAL0895387.1"/>
    <property type="molecule type" value="Genomic_DNA"/>
</dbReference>
<dbReference type="Pfam" id="PF17921">
    <property type="entry name" value="Integrase_H2C2"/>
    <property type="match status" value="1"/>
</dbReference>
<dbReference type="PANTHER" id="PTHR37984">
    <property type="entry name" value="PROTEIN CBG26694"/>
    <property type="match status" value="1"/>
</dbReference>
<evidence type="ECO:0000256" key="8">
    <source>
        <dbReference type="ARBA" id="ARBA00022801"/>
    </source>
</evidence>
<evidence type="ECO:0000256" key="12">
    <source>
        <dbReference type="SAM" id="MobiDB-lite"/>
    </source>
</evidence>
<dbReference type="Gene3D" id="3.30.420.10">
    <property type="entry name" value="Ribonuclease H-like superfamily/Ribonuclease H"/>
    <property type="match status" value="1"/>
</dbReference>
<keyword evidence="9" id="KW-0238">DNA-binding</keyword>
<accession>A0ABR3IGM4</accession>
<dbReference type="InterPro" id="IPR021109">
    <property type="entry name" value="Peptidase_aspartic_dom_sf"/>
</dbReference>
<keyword evidence="7" id="KW-0255">Endonuclease</keyword>
<dbReference type="InterPro" id="IPR043128">
    <property type="entry name" value="Rev_trsase/Diguanyl_cyclase"/>
</dbReference>
<evidence type="ECO:0000259" key="13">
    <source>
        <dbReference type="PROSITE" id="PS50158"/>
    </source>
</evidence>
<protein>
    <recommendedName>
        <fullName evidence="1">RNA-directed DNA polymerase</fullName>
        <ecNumber evidence="1">2.7.7.49</ecNumber>
    </recommendedName>
</protein>
<keyword evidence="3" id="KW-0808">Transferase</keyword>
<evidence type="ECO:0000313" key="17">
    <source>
        <dbReference type="EMBL" id="KAL0895387.1"/>
    </source>
</evidence>
<comment type="caution">
    <text evidence="17">The sequence shown here is derived from an EMBL/GenBank/DDBJ whole genome shotgun (WGS) entry which is preliminary data.</text>
</comment>
<evidence type="ECO:0000256" key="11">
    <source>
        <dbReference type="PROSITE-ProRule" id="PRU00047"/>
    </source>
</evidence>
<sequence>MSDPDVAIPAPISEVGSNGQQNEQNQPKNLQSDETSAARLLSNMEALLSRVLAMPQHSTVSNTSPKLLEFNPDDVDADIDGWCNVSEVIIKGKRLEGVDLLVALTSALKGRAAACLTKLNLNELTWDVVKQTLIARFSKPKVYQDYFDDILRFEIGIKESASESAMRLWNLIERIPKLEMIEEIITGFVISVLCQKDNIIRRELNAHTITSRAQLFRILGGISLKRRFEGSDKQEPEIKRPRVSNDKFIGKCHFCGLAGHRQAECRKKKQEESAPPSKLQESSSSTRPHERAPVISCYKCGKPGHLAPACPDRNSGNGATVKVVSLCEHRPSSGSLETSTGERVSFLFDSGSSCSLLRESCCKAFPGTVCNELVYLSGIGGDNLTCTSQISSKVVINNVTTTLLFHIVPDDSITVPAIIGRDILEKGICVSLDNDNLSFNYKEKTNFCALSNKKRFTDVDTDLQGADKTALLELLNKYSDHFIDDIPTNRVKTGELKIDLLDPHKVVQRRPYRLAPVEKQIVRDKVEQLLKAGVIRESSSPFASPILLVKKKDDSYRLCVDYRGLNANTQPEHYPLPRIEEQIDQLTGAKYFSSLDMASGFHQIPIHPESVEKTAFVTPEGQYEYLAMPFGLRNAPSVYQRCITKALNHLGDKPLIYMDDVLSYSTDVTEGLKRLDEVLGALSQAGFSFNLRKCQFMKQSINYLGYSLQSGEVRPNPRKIQALVDSPQPKTATQVRQFLGLASYFRKFIPNFSHLAGPLYPLTKLKGPIKWSDQHEQIRNSIVGILTSEPVLTIFDPELPVELHTDASAEGYGAILIQRKNNLPHVVEYFSRRTSEVESRYHSYELETLAVVRAVEHFRHYLYGRRFQVYTDCNSLKASKSKIDLTPRVHRLWAYLQAYDFEIIYREGRGMEHADYFSRNLQPQIDAPKRTTENTKSVQFVELHQGWLSVEQKRDSEVQDLITKFSNDQLPETVAHTYDVRDGILYRKVVRNKIISWLPVVPRSLIWTLINHIHNEIQHLGKDKTLDKLYEQYWFPQMSKCVRKFIDSCIVCKSSKGPSGAQPIQLHPIPKVAVPWHTVHIDFTGKLSGKSDRKEYCSVIIDAFTKYVLLEHTTSIDADSAIRALKKAVSLFGAPKRIIADQGRCYVSSDFKNFCAENKIELHFIATGSSRANGQVERVMRTLKSLLTIVENDANKTWRDELGSIQLAINSTRSAVTKYTPTELMFGIQAQSLGISSLNAESVNPPSRLDVNDVRQDASNNINRAAASEIERFNRGRATVKPFSKGDFVFIKNSERSQTKLDRKFKGPFIITAVLDNDRYELKSLNNSQRIFKYAHENLRAVPIGHEGLLEVSTSLMNEEETVTAPIDVDDTSSLQVDNDDDRLFRNSCDTLTACSDTISISRSDTLTAGSDTDSVCSDPETIEVQCEVEVHTEQDGPQH</sequence>
<evidence type="ECO:0000256" key="9">
    <source>
        <dbReference type="ARBA" id="ARBA00023125"/>
    </source>
</evidence>
<evidence type="ECO:0000256" key="4">
    <source>
        <dbReference type="ARBA" id="ARBA00022695"/>
    </source>
</evidence>
<feature type="domain" description="Integrase catalytic" evidence="16">
    <location>
        <begin position="1071"/>
        <end position="1229"/>
    </location>
</feature>
<dbReference type="Gene3D" id="1.10.340.70">
    <property type="match status" value="1"/>
</dbReference>
<dbReference type="Pfam" id="PF17919">
    <property type="entry name" value="RT_RNaseH_2"/>
    <property type="match status" value="1"/>
</dbReference>
<dbReference type="InterPro" id="IPR036875">
    <property type="entry name" value="Znf_CCHC_sf"/>
</dbReference>
<dbReference type="Pfam" id="PF00098">
    <property type="entry name" value="zf-CCHC"/>
    <property type="match status" value="1"/>
</dbReference>
<dbReference type="SUPFAM" id="SSF57756">
    <property type="entry name" value="Retrovirus zinc finger-like domains"/>
    <property type="match status" value="1"/>
</dbReference>
<dbReference type="SUPFAM" id="SSF56672">
    <property type="entry name" value="DNA/RNA polymerases"/>
    <property type="match status" value="1"/>
</dbReference>
<keyword evidence="11" id="KW-0862">Zinc</keyword>
<keyword evidence="2" id="KW-0645">Protease</keyword>
<dbReference type="InterPro" id="IPR050951">
    <property type="entry name" value="Retrovirus_Pol_polyprotein"/>
</dbReference>
<dbReference type="InterPro" id="IPR001878">
    <property type="entry name" value="Znf_CCHC"/>
</dbReference>
<evidence type="ECO:0000256" key="6">
    <source>
        <dbReference type="ARBA" id="ARBA00022750"/>
    </source>
</evidence>
<dbReference type="Gene3D" id="3.30.70.270">
    <property type="match status" value="2"/>
</dbReference>
<keyword evidence="18" id="KW-1185">Reference proteome</keyword>
<evidence type="ECO:0000256" key="2">
    <source>
        <dbReference type="ARBA" id="ARBA00022670"/>
    </source>
</evidence>
<dbReference type="PROSITE" id="PS50878">
    <property type="entry name" value="RT_POL"/>
    <property type="match status" value="1"/>
</dbReference>
<keyword evidence="11" id="KW-0479">Metal-binding</keyword>
<feature type="domain" description="Peptidase A2" evidence="14">
    <location>
        <begin position="344"/>
        <end position="423"/>
    </location>
</feature>
<dbReference type="InterPro" id="IPR001995">
    <property type="entry name" value="Peptidase_A2_cat"/>
</dbReference>
<evidence type="ECO:0000256" key="5">
    <source>
        <dbReference type="ARBA" id="ARBA00022722"/>
    </source>
</evidence>
<dbReference type="PROSITE" id="PS50994">
    <property type="entry name" value="INTEGRASE"/>
    <property type="match status" value="1"/>
</dbReference>
<dbReference type="PROSITE" id="PS50158">
    <property type="entry name" value="ZF_CCHC"/>
    <property type="match status" value="1"/>
</dbReference>
<dbReference type="SMART" id="SM00343">
    <property type="entry name" value="ZnF_C2HC"/>
    <property type="match status" value="2"/>
</dbReference>
<dbReference type="PROSITE" id="PS50175">
    <property type="entry name" value="ASP_PROT_RETROV"/>
    <property type="match status" value="1"/>
</dbReference>
<dbReference type="InterPro" id="IPR041577">
    <property type="entry name" value="RT_RNaseH_2"/>
</dbReference>
<reference evidence="17 18" key="1">
    <citation type="submission" date="2024-06" db="EMBL/GenBank/DDBJ databases">
        <title>A chromosome-level genome assembly of beet webworm, Loxostege sticticalis.</title>
        <authorList>
            <person name="Zhang Y."/>
        </authorList>
    </citation>
    <scope>NUCLEOTIDE SEQUENCE [LARGE SCALE GENOMIC DNA]</scope>
    <source>
        <strain evidence="17">AQ026</strain>
        <tissue evidence="17">Whole body</tissue>
    </source>
</reference>
<evidence type="ECO:0000313" key="18">
    <source>
        <dbReference type="Proteomes" id="UP001549920"/>
    </source>
</evidence>
<organism evidence="17 18">
    <name type="scientific">Loxostege sticticalis</name>
    <name type="common">Beet webworm moth</name>
    <dbReference type="NCBI Taxonomy" id="481309"/>
    <lineage>
        <taxon>Eukaryota</taxon>
        <taxon>Metazoa</taxon>
        <taxon>Ecdysozoa</taxon>
        <taxon>Arthropoda</taxon>
        <taxon>Hexapoda</taxon>
        <taxon>Insecta</taxon>
        <taxon>Pterygota</taxon>
        <taxon>Neoptera</taxon>
        <taxon>Endopterygota</taxon>
        <taxon>Lepidoptera</taxon>
        <taxon>Glossata</taxon>
        <taxon>Ditrysia</taxon>
        <taxon>Pyraloidea</taxon>
        <taxon>Crambidae</taxon>
        <taxon>Pyraustinae</taxon>
        <taxon>Loxostege</taxon>
    </lineage>
</organism>
<dbReference type="InterPro" id="IPR012337">
    <property type="entry name" value="RNaseH-like_sf"/>
</dbReference>
<dbReference type="Pfam" id="PF00665">
    <property type="entry name" value="rve"/>
    <property type="match status" value="1"/>
</dbReference>
<keyword evidence="6" id="KW-0064">Aspartyl protease</keyword>
<dbReference type="InterPro" id="IPR000477">
    <property type="entry name" value="RT_dom"/>
</dbReference>
<feature type="compositionally biased region" description="Polar residues" evidence="12">
    <location>
        <begin position="15"/>
        <end position="34"/>
    </location>
</feature>
<dbReference type="EC" id="2.7.7.49" evidence="1"/>
<proteinExistence type="predicted"/>
<dbReference type="PANTHER" id="PTHR37984:SF5">
    <property type="entry name" value="PROTEIN NYNRIN-LIKE"/>
    <property type="match status" value="1"/>
</dbReference>
<dbReference type="InterPro" id="IPR001584">
    <property type="entry name" value="Integrase_cat-core"/>
</dbReference>
<keyword evidence="11" id="KW-0863">Zinc-finger</keyword>
<dbReference type="CDD" id="cd00303">
    <property type="entry name" value="retropepsin_like"/>
    <property type="match status" value="1"/>
</dbReference>
<keyword evidence="4" id="KW-0548">Nucleotidyltransferase</keyword>
<feature type="region of interest" description="Disordered" evidence="12">
    <location>
        <begin position="1"/>
        <end position="34"/>
    </location>
</feature>
<name>A0ABR3IGM4_LOXSC</name>
<evidence type="ECO:0000259" key="14">
    <source>
        <dbReference type="PROSITE" id="PS50175"/>
    </source>
</evidence>
<feature type="region of interest" description="Disordered" evidence="12">
    <location>
        <begin position="266"/>
        <end position="290"/>
    </location>
</feature>
<dbReference type="CDD" id="cd01647">
    <property type="entry name" value="RT_LTR"/>
    <property type="match status" value="1"/>
</dbReference>
<keyword evidence="5" id="KW-0540">Nuclease</keyword>
<evidence type="ECO:0000256" key="7">
    <source>
        <dbReference type="ARBA" id="ARBA00022759"/>
    </source>
</evidence>
<dbReference type="SUPFAM" id="SSF53098">
    <property type="entry name" value="Ribonuclease H-like"/>
    <property type="match status" value="1"/>
</dbReference>
<dbReference type="Gene3D" id="3.10.10.10">
    <property type="entry name" value="HIV Type 1 Reverse Transcriptase, subunit A, domain 1"/>
    <property type="match status" value="1"/>
</dbReference>
<evidence type="ECO:0000259" key="15">
    <source>
        <dbReference type="PROSITE" id="PS50878"/>
    </source>
</evidence>
<evidence type="ECO:0000256" key="3">
    <source>
        <dbReference type="ARBA" id="ARBA00022679"/>
    </source>
</evidence>
<dbReference type="Proteomes" id="UP001549920">
    <property type="component" value="Unassembled WGS sequence"/>
</dbReference>
<dbReference type="InterPro" id="IPR043502">
    <property type="entry name" value="DNA/RNA_pol_sf"/>
</dbReference>
<evidence type="ECO:0000259" key="16">
    <source>
        <dbReference type="PROSITE" id="PS50994"/>
    </source>
</evidence>
<dbReference type="InterPro" id="IPR036397">
    <property type="entry name" value="RNaseH_sf"/>
</dbReference>
<dbReference type="CDD" id="cd09274">
    <property type="entry name" value="RNase_HI_RT_Ty3"/>
    <property type="match status" value="1"/>
</dbReference>
<keyword evidence="10" id="KW-0511">Multifunctional enzyme</keyword>
<dbReference type="Pfam" id="PF00078">
    <property type="entry name" value="RVT_1"/>
    <property type="match status" value="1"/>
</dbReference>
<dbReference type="Gene3D" id="2.40.70.10">
    <property type="entry name" value="Acid Proteases"/>
    <property type="match status" value="1"/>
</dbReference>
<keyword evidence="8" id="KW-0378">Hydrolase</keyword>
<gene>
    <name evidence="17" type="ORF">ABMA27_011520</name>
</gene>
<feature type="domain" description="Reverse transcriptase" evidence="15">
    <location>
        <begin position="530"/>
        <end position="708"/>
    </location>
</feature>